<dbReference type="AlphaFoldDB" id="A0A2T0V3P3"/>
<comment type="catalytic activity">
    <reaction evidence="8">
        <text>a 2'-deoxyadenosine in DNA + S-adenosyl-L-methionine = an N(6)-methyl-2'-deoxyadenosine in DNA + S-adenosyl-L-homocysteine + H(+)</text>
        <dbReference type="Rhea" id="RHEA:15197"/>
        <dbReference type="Rhea" id="RHEA-COMP:12418"/>
        <dbReference type="Rhea" id="RHEA-COMP:12419"/>
        <dbReference type="ChEBI" id="CHEBI:15378"/>
        <dbReference type="ChEBI" id="CHEBI:57856"/>
        <dbReference type="ChEBI" id="CHEBI:59789"/>
        <dbReference type="ChEBI" id="CHEBI:90615"/>
        <dbReference type="ChEBI" id="CHEBI:90616"/>
        <dbReference type="EC" id="2.1.1.72"/>
    </reaction>
</comment>
<protein>
    <recommendedName>
        <fullName evidence="2">site-specific DNA-methyltransferase (adenine-specific)</fullName>
        <ecNumber evidence="2">2.1.1.72</ecNumber>
    </recommendedName>
</protein>
<name>A0A2T0V3P3_9GAMM</name>
<dbReference type="Gene3D" id="3.90.220.20">
    <property type="entry name" value="DNA methylase specificity domains"/>
    <property type="match status" value="1"/>
</dbReference>
<dbReference type="EC" id="2.1.1.72" evidence="2"/>
<accession>A0A2T0V3P3</accession>
<feature type="domain" description="N6 adenine-specific DNA methyltransferase N-terminal" evidence="11">
    <location>
        <begin position="8"/>
        <end position="147"/>
    </location>
</feature>
<sequence>MPLTLSQLENHLFSAADILRGKMDASEFKEYIFGMLFLKRCSDVFDERFEQVVSEQMAKGKSEEAAREVAENRIWYKTSFFVPETSRWRYLLNDAHKNVGDALNTALGGLEQGNTSLQDVLEHIDFNRKVGQSKISDAKLRSLINHFSKYRLRDRDFEFPDLLGAAYEYLIADFADSAGKKGGEFYTPRSVVRMMVRLLDPQQGHSVYDPCCGSGGMLIAAKKWVDETGGNGLLLNLNGQEVNGSTWSVAKMNMLLHGITTASLKHDDTLENPLHTKDGELLRFDRILTNPPFSVNFDSKYTDDSSEPVFQPAFHSERFKYGESKKADLMFLQHMLAVCADEGMVASVLPHGVLFRGGKEKEIRQGIIEDDVLEAVISLPPNLLPGTGIPIALLVLNKNKLPNRSRSIIFIDAAHEYEKNRYLNELREEDTDKIINSYKTWKSQGHYARVVSYDEIAAKDFNLRINSYVDNSPTSKRIRELGEYHKEYDLYGFDPEDGSSAVLKINAAKSFDNKRNSIFFNRRFAKREVYSSINEIREKKGEGEYIQVVLREDIIFSEYAKLFFMSELGQLTIQHLLPEGTLSVANAESIKNLKIYAPPLKEQNDIIDLAKRLDVARKSISENWDNLITRPSLANSVRERLDRFVHDLSDMGSEASVRYMLDKNEDKYTEFKQHFFLNNEQVYKPQVKIVRNQEEQIKALKNIASFINSEGGSLLIGVNDSGEISGIEEEMIRLKIKKNEKYIKDLESKAKTHLGKGISKFITIKALYLESKTILLVSCKRSPRPVFIDEKDFFIRRSSESEALSGHEMLNYIQTHFTS</sequence>
<reference evidence="12 13" key="1">
    <citation type="submission" date="2018-03" db="EMBL/GenBank/DDBJ databases">
        <title>Genomic Encyclopedia of Type Strains, Phase III (KMG-III): the genomes of soil and plant-associated and newly described type strains.</title>
        <authorList>
            <person name="Whitman W."/>
        </authorList>
    </citation>
    <scope>NUCLEOTIDE SEQUENCE [LARGE SCALE GENOMIC DNA]</scope>
    <source>
        <strain evidence="12 13">CGMCC 1.12152</strain>
    </source>
</reference>
<evidence type="ECO:0000313" key="12">
    <source>
        <dbReference type="EMBL" id="PRY64805.1"/>
    </source>
</evidence>
<dbReference type="Gene3D" id="1.20.1260.30">
    <property type="match status" value="1"/>
</dbReference>
<keyword evidence="3 12" id="KW-0489">Methyltransferase</keyword>
<evidence type="ECO:0000256" key="6">
    <source>
        <dbReference type="ARBA" id="ARBA00022747"/>
    </source>
</evidence>
<dbReference type="PANTHER" id="PTHR42933:SF3">
    <property type="entry name" value="TYPE I RESTRICTION ENZYME MJAVIII METHYLASE SUBUNIT"/>
    <property type="match status" value="1"/>
</dbReference>
<dbReference type="Proteomes" id="UP000237647">
    <property type="component" value="Unassembled WGS sequence"/>
</dbReference>
<keyword evidence="4" id="KW-0808">Transferase</keyword>
<dbReference type="PRINTS" id="PR00507">
    <property type="entry name" value="N12N6MTFRASE"/>
</dbReference>
<dbReference type="GO" id="GO:0009307">
    <property type="term" value="P:DNA restriction-modification system"/>
    <property type="evidence" value="ECO:0007669"/>
    <property type="project" value="UniProtKB-KW"/>
</dbReference>
<keyword evidence="13" id="KW-1185">Reference proteome</keyword>
<dbReference type="GO" id="GO:0009007">
    <property type="term" value="F:site-specific DNA-methyltransferase (adenine-specific) activity"/>
    <property type="evidence" value="ECO:0007669"/>
    <property type="project" value="UniProtKB-EC"/>
</dbReference>
<dbReference type="GO" id="GO:0003677">
    <property type="term" value="F:DNA binding"/>
    <property type="evidence" value="ECO:0007669"/>
    <property type="project" value="UniProtKB-KW"/>
</dbReference>
<dbReference type="SUPFAM" id="SSF53335">
    <property type="entry name" value="S-adenosyl-L-methionine-dependent methyltransferases"/>
    <property type="match status" value="1"/>
</dbReference>
<evidence type="ECO:0000256" key="1">
    <source>
        <dbReference type="ARBA" id="ARBA00006594"/>
    </source>
</evidence>
<dbReference type="InterPro" id="IPR003356">
    <property type="entry name" value="DNA_methylase_A-5"/>
</dbReference>
<evidence type="ECO:0000256" key="2">
    <source>
        <dbReference type="ARBA" id="ARBA00011900"/>
    </source>
</evidence>
<dbReference type="InterPro" id="IPR022749">
    <property type="entry name" value="D12N6_MeTrfase_N"/>
</dbReference>
<dbReference type="InterPro" id="IPR029063">
    <property type="entry name" value="SAM-dependent_MTases_sf"/>
</dbReference>
<comment type="caution">
    <text evidence="12">The sequence shown here is derived from an EMBL/GenBank/DDBJ whole genome shotgun (WGS) entry which is preliminary data.</text>
</comment>
<evidence type="ECO:0000256" key="5">
    <source>
        <dbReference type="ARBA" id="ARBA00022691"/>
    </source>
</evidence>
<organism evidence="12 13">
    <name type="scientific">Vreelandella songnenensis</name>
    <dbReference type="NCBI Taxonomy" id="1176243"/>
    <lineage>
        <taxon>Bacteria</taxon>
        <taxon>Pseudomonadati</taxon>
        <taxon>Pseudomonadota</taxon>
        <taxon>Gammaproteobacteria</taxon>
        <taxon>Oceanospirillales</taxon>
        <taxon>Halomonadaceae</taxon>
        <taxon>Vreelandella</taxon>
    </lineage>
</organism>
<dbReference type="InterPro" id="IPR038333">
    <property type="entry name" value="T1MK-like_N_sf"/>
</dbReference>
<keyword evidence="7" id="KW-0238">DNA-binding</keyword>
<dbReference type="Pfam" id="PF12161">
    <property type="entry name" value="HsdM_N"/>
    <property type="match status" value="1"/>
</dbReference>
<evidence type="ECO:0000259" key="9">
    <source>
        <dbReference type="Pfam" id="PF02384"/>
    </source>
</evidence>
<dbReference type="Gene3D" id="3.30.950.30">
    <property type="entry name" value="Schlafen, AAA domain"/>
    <property type="match status" value="1"/>
</dbReference>
<dbReference type="OrthoDB" id="9784823at2"/>
<dbReference type="RefSeq" id="WP_106374643.1">
    <property type="nucleotide sequence ID" value="NZ_PVTK01000004.1"/>
</dbReference>
<evidence type="ECO:0000256" key="7">
    <source>
        <dbReference type="ARBA" id="ARBA00023125"/>
    </source>
</evidence>
<evidence type="ECO:0000259" key="11">
    <source>
        <dbReference type="Pfam" id="PF12161"/>
    </source>
</evidence>
<dbReference type="SUPFAM" id="SSF116734">
    <property type="entry name" value="DNA methylase specificity domain"/>
    <property type="match status" value="1"/>
</dbReference>
<dbReference type="Gene3D" id="3.40.50.150">
    <property type="entry name" value="Vaccinia Virus protein VP39"/>
    <property type="match status" value="1"/>
</dbReference>
<keyword evidence="5" id="KW-0949">S-adenosyl-L-methionine</keyword>
<dbReference type="GO" id="GO:0008170">
    <property type="term" value="F:N-methyltransferase activity"/>
    <property type="evidence" value="ECO:0007669"/>
    <property type="project" value="InterPro"/>
</dbReference>
<evidence type="ECO:0000256" key="8">
    <source>
        <dbReference type="ARBA" id="ARBA00047942"/>
    </source>
</evidence>
<dbReference type="PANTHER" id="PTHR42933">
    <property type="entry name" value="SLR6095 PROTEIN"/>
    <property type="match status" value="1"/>
</dbReference>
<dbReference type="EMBL" id="PVTK01000004">
    <property type="protein sequence ID" value="PRY64805.1"/>
    <property type="molecule type" value="Genomic_DNA"/>
</dbReference>
<proteinExistence type="inferred from homology"/>
<dbReference type="GO" id="GO:0032259">
    <property type="term" value="P:methylation"/>
    <property type="evidence" value="ECO:0007669"/>
    <property type="project" value="UniProtKB-KW"/>
</dbReference>
<evidence type="ECO:0000259" key="10">
    <source>
        <dbReference type="Pfam" id="PF04326"/>
    </source>
</evidence>
<feature type="domain" description="Schlafen AlbA-2" evidence="10">
    <location>
        <begin position="665"/>
        <end position="804"/>
    </location>
</feature>
<gene>
    <name evidence="12" type="ORF">B0H98_104109</name>
</gene>
<dbReference type="InterPro" id="IPR051537">
    <property type="entry name" value="DNA_Adenine_Mtase"/>
</dbReference>
<dbReference type="Pfam" id="PF04326">
    <property type="entry name" value="SLFN_AlbA_2"/>
    <property type="match status" value="1"/>
</dbReference>
<keyword evidence="6" id="KW-0680">Restriction system</keyword>
<dbReference type="InterPro" id="IPR007421">
    <property type="entry name" value="Schlafen_AlbA_2_dom"/>
</dbReference>
<evidence type="ECO:0000256" key="3">
    <source>
        <dbReference type="ARBA" id="ARBA00022603"/>
    </source>
</evidence>
<evidence type="ECO:0000313" key="13">
    <source>
        <dbReference type="Proteomes" id="UP000237647"/>
    </source>
</evidence>
<evidence type="ECO:0000256" key="4">
    <source>
        <dbReference type="ARBA" id="ARBA00022679"/>
    </source>
</evidence>
<dbReference type="InterPro" id="IPR038461">
    <property type="entry name" value="Schlafen_AlbA_2_dom_sf"/>
</dbReference>
<feature type="domain" description="DNA methylase adenine-specific" evidence="9">
    <location>
        <begin position="161"/>
        <end position="475"/>
    </location>
</feature>
<dbReference type="InterPro" id="IPR044946">
    <property type="entry name" value="Restrct_endonuc_typeI_TRD_sf"/>
</dbReference>
<dbReference type="Pfam" id="PF02384">
    <property type="entry name" value="N6_Mtase"/>
    <property type="match status" value="1"/>
</dbReference>
<comment type="similarity">
    <text evidence="1">Belongs to the N(4)/N(6)-methyltransferase family.</text>
</comment>